<name>A0A813UFT0_ADIRI</name>
<gene>
    <name evidence="2" type="ORF">XAT740_LOCUS4015</name>
</gene>
<feature type="chain" id="PRO_5032593618" evidence="1">
    <location>
        <begin position="24"/>
        <end position="96"/>
    </location>
</feature>
<dbReference type="AlphaFoldDB" id="A0A813UFT0"/>
<keyword evidence="3" id="KW-1185">Reference proteome</keyword>
<reference evidence="2" key="1">
    <citation type="submission" date="2021-02" db="EMBL/GenBank/DDBJ databases">
        <authorList>
            <person name="Nowell W R."/>
        </authorList>
    </citation>
    <scope>NUCLEOTIDE SEQUENCE</scope>
</reference>
<sequence>MSAIISITFSLLICYVTLLPINGLPVMSMGDIISDKEIFVRPKTIDQAVDKIIEDNSLSLPDIRRRNVLMPRICYFSRVTATGIHQKLCLPYNDKR</sequence>
<organism evidence="2 3">
    <name type="scientific">Adineta ricciae</name>
    <name type="common">Rotifer</name>
    <dbReference type="NCBI Taxonomy" id="249248"/>
    <lineage>
        <taxon>Eukaryota</taxon>
        <taxon>Metazoa</taxon>
        <taxon>Spiralia</taxon>
        <taxon>Gnathifera</taxon>
        <taxon>Rotifera</taxon>
        <taxon>Eurotatoria</taxon>
        <taxon>Bdelloidea</taxon>
        <taxon>Adinetida</taxon>
        <taxon>Adinetidae</taxon>
        <taxon>Adineta</taxon>
    </lineage>
</organism>
<keyword evidence="1" id="KW-0732">Signal</keyword>
<evidence type="ECO:0000313" key="3">
    <source>
        <dbReference type="Proteomes" id="UP000663828"/>
    </source>
</evidence>
<accession>A0A813UFT0</accession>
<protein>
    <submittedName>
        <fullName evidence="2">Uncharacterized protein</fullName>
    </submittedName>
</protein>
<evidence type="ECO:0000313" key="2">
    <source>
        <dbReference type="EMBL" id="CAF0822120.1"/>
    </source>
</evidence>
<proteinExistence type="predicted"/>
<dbReference type="EMBL" id="CAJNOR010000159">
    <property type="protein sequence ID" value="CAF0822120.1"/>
    <property type="molecule type" value="Genomic_DNA"/>
</dbReference>
<comment type="caution">
    <text evidence="2">The sequence shown here is derived from an EMBL/GenBank/DDBJ whole genome shotgun (WGS) entry which is preliminary data.</text>
</comment>
<evidence type="ECO:0000256" key="1">
    <source>
        <dbReference type="SAM" id="SignalP"/>
    </source>
</evidence>
<dbReference type="Proteomes" id="UP000663828">
    <property type="component" value="Unassembled WGS sequence"/>
</dbReference>
<feature type="signal peptide" evidence="1">
    <location>
        <begin position="1"/>
        <end position="23"/>
    </location>
</feature>